<sequence>MQLCCDPYFALRGGAFRVAFAAIMNRLPKFFSPTAYG</sequence>
<gene>
    <name evidence="1" type="ORF">SAMN05216268_112286</name>
</gene>
<dbReference type="EMBL" id="FRBK01000012">
    <property type="protein sequence ID" value="SHM64400.1"/>
    <property type="molecule type" value="Genomic_DNA"/>
</dbReference>
<name>A0A9X8N1M7_9ACTN</name>
<dbReference type="Proteomes" id="UP000184388">
    <property type="component" value="Unassembled WGS sequence"/>
</dbReference>
<organism evidence="1 2">
    <name type="scientific">Streptomyces yunnanensis</name>
    <dbReference type="NCBI Taxonomy" id="156453"/>
    <lineage>
        <taxon>Bacteria</taxon>
        <taxon>Bacillati</taxon>
        <taxon>Actinomycetota</taxon>
        <taxon>Actinomycetes</taxon>
        <taxon>Kitasatosporales</taxon>
        <taxon>Streptomycetaceae</taxon>
        <taxon>Streptomyces</taxon>
    </lineage>
</organism>
<evidence type="ECO:0000313" key="2">
    <source>
        <dbReference type="Proteomes" id="UP000184388"/>
    </source>
</evidence>
<protein>
    <submittedName>
        <fullName evidence="1">Uncharacterized protein</fullName>
    </submittedName>
</protein>
<accession>A0A9X8N1M7</accession>
<comment type="caution">
    <text evidence="1">The sequence shown here is derived from an EMBL/GenBank/DDBJ whole genome shotgun (WGS) entry which is preliminary data.</text>
</comment>
<evidence type="ECO:0000313" key="1">
    <source>
        <dbReference type="EMBL" id="SHM64400.1"/>
    </source>
</evidence>
<dbReference type="AlphaFoldDB" id="A0A9X8N1M7"/>
<proteinExistence type="predicted"/>
<reference evidence="2" key="1">
    <citation type="submission" date="2016-11" db="EMBL/GenBank/DDBJ databases">
        <authorList>
            <person name="Jaros S."/>
            <person name="Januszkiewicz K."/>
            <person name="Wedrychowicz H."/>
        </authorList>
    </citation>
    <scope>NUCLEOTIDE SEQUENCE [LARGE SCALE GENOMIC DNA]</scope>
    <source>
        <strain evidence="2">CGMCC 4.3555</strain>
    </source>
</reference>